<dbReference type="OrthoDB" id="5297990at2"/>
<name>A0A0X8XAL2_HALHR</name>
<evidence type="ECO:0000259" key="1">
    <source>
        <dbReference type="PROSITE" id="PS50801"/>
    </source>
</evidence>
<dbReference type="Gene3D" id="3.30.750.24">
    <property type="entry name" value="STAS domain"/>
    <property type="match status" value="1"/>
</dbReference>
<dbReference type="Proteomes" id="UP000218890">
    <property type="component" value="Chromosome"/>
</dbReference>
<gene>
    <name evidence="2" type="ORF">HH1059_18480</name>
</gene>
<dbReference type="PANTHER" id="PTHR35849:SF1">
    <property type="entry name" value="INTERMEMBRANE PHOSPHOLIPID TRANSPORT SYSTEM BINDING PROTEIN MLAB"/>
    <property type="match status" value="1"/>
</dbReference>
<dbReference type="InterPro" id="IPR002645">
    <property type="entry name" value="STAS_dom"/>
</dbReference>
<dbReference type="PANTHER" id="PTHR35849">
    <property type="entry name" value="BLR2341 PROTEIN"/>
    <property type="match status" value="1"/>
</dbReference>
<dbReference type="KEGG" id="hhk:HH1059_18480"/>
<evidence type="ECO:0000313" key="2">
    <source>
        <dbReference type="EMBL" id="BAU58537.1"/>
    </source>
</evidence>
<accession>A0A0X8XAL2</accession>
<dbReference type="InterPro" id="IPR052746">
    <property type="entry name" value="MlaB_ABC_Transporter"/>
</dbReference>
<dbReference type="SUPFAM" id="SSF52091">
    <property type="entry name" value="SpoIIaa-like"/>
    <property type="match status" value="1"/>
</dbReference>
<dbReference type="InterPro" id="IPR036513">
    <property type="entry name" value="STAS_dom_sf"/>
</dbReference>
<evidence type="ECO:0000313" key="3">
    <source>
        <dbReference type="Proteomes" id="UP000218890"/>
    </source>
</evidence>
<protein>
    <submittedName>
        <fullName evidence="2">Uncharacterized protein YrbB</fullName>
    </submittedName>
</protein>
<dbReference type="PROSITE" id="PS50801">
    <property type="entry name" value="STAS"/>
    <property type="match status" value="1"/>
</dbReference>
<dbReference type="AlphaFoldDB" id="A0A0X8XAL2"/>
<proteinExistence type="predicted"/>
<dbReference type="RefSeq" id="WP_096409886.1">
    <property type="nucleotide sequence ID" value="NZ_AP017372.2"/>
</dbReference>
<keyword evidence="3" id="KW-1185">Reference proteome</keyword>
<dbReference type="Pfam" id="PF13466">
    <property type="entry name" value="STAS_2"/>
    <property type="match status" value="1"/>
</dbReference>
<feature type="domain" description="STAS" evidence="1">
    <location>
        <begin position="15"/>
        <end position="112"/>
    </location>
</feature>
<dbReference type="InterPro" id="IPR058548">
    <property type="entry name" value="MlaB-like_STAS"/>
</dbReference>
<organism evidence="2 3">
    <name type="scientific">Halorhodospira halochloris</name>
    <name type="common">Ectothiorhodospira halochloris</name>
    <dbReference type="NCBI Taxonomy" id="1052"/>
    <lineage>
        <taxon>Bacteria</taxon>
        <taxon>Pseudomonadati</taxon>
        <taxon>Pseudomonadota</taxon>
        <taxon>Gammaproteobacteria</taxon>
        <taxon>Chromatiales</taxon>
        <taxon>Ectothiorhodospiraceae</taxon>
        <taxon>Halorhodospira</taxon>
    </lineage>
</organism>
<dbReference type="CDD" id="cd07043">
    <property type="entry name" value="STAS_anti-anti-sigma_factors"/>
    <property type="match status" value="1"/>
</dbReference>
<dbReference type="EMBL" id="AP017372">
    <property type="protein sequence ID" value="BAU58537.1"/>
    <property type="molecule type" value="Genomic_DNA"/>
</dbReference>
<reference evidence="2" key="1">
    <citation type="submission" date="2016-02" db="EMBL/GenBank/DDBJ databases">
        <title>Halorhodospira halochloris DSM-1059 complete genome, version 2.</title>
        <authorList>
            <person name="Tsukatani Y."/>
        </authorList>
    </citation>
    <scope>NUCLEOTIDE SEQUENCE</scope>
    <source>
        <strain evidence="2">DSM 1059</strain>
    </source>
</reference>
<sequence>MVCEQLECDTQSGCIKLYGALDLDSVANVWHQGEELVRSGEIGLIDLSAVERTDSAGVALLVEWSRAAREAGVSLAFRDAPQQMRAIIRASGVEDVLRMVARGGEGFEERMD</sequence>